<evidence type="ECO:0000313" key="3">
    <source>
        <dbReference type="Proteomes" id="UP000095347"/>
    </source>
</evidence>
<dbReference type="AlphaFoldDB" id="A0A1E5Q5Y3"/>
<feature type="transmembrane region" description="Helical" evidence="1">
    <location>
        <begin position="86"/>
        <end position="109"/>
    </location>
</feature>
<gene>
    <name evidence="2" type="ORF">BEN30_14745</name>
</gene>
<keyword evidence="1" id="KW-0812">Transmembrane</keyword>
<dbReference type="EMBL" id="MCGG01000052">
    <property type="protein sequence ID" value="OEJ65372.1"/>
    <property type="molecule type" value="Genomic_DNA"/>
</dbReference>
<name>A0A1E5Q5Y3_9PROT</name>
<dbReference type="STRING" id="28181.BEN30_14745"/>
<dbReference type="OrthoDB" id="9815959at2"/>
<proteinExistence type="predicted"/>
<keyword evidence="1" id="KW-1133">Transmembrane helix</keyword>
<keyword evidence="3" id="KW-1185">Reference proteome</keyword>
<evidence type="ECO:0008006" key="4">
    <source>
        <dbReference type="Google" id="ProtNLM"/>
    </source>
</evidence>
<reference evidence="3" key="1">
    <citation type="submission" date="2016-07" db="EMBL/GenBank/DDBJ databases">
        <authorList>
            <person name="Florea S."/>
            <person name="Webb J.S."/>
            <person name="Jaromczyk J."/>
            <person name="Schardl C.L."/>
        </authorList>
    </citation>
    <scope>NUCLEOTIDE SEQUENCE [LARGE SCALE GENOMIC DNA]</scope>
    <source>
        <strain evidence="3">MV-1</strain>
    </source>
</reference>
<feature type="transmembrane region" description="Helical" evidence="1">
    <location>
        <begin position="37"/>
        <end position="56"/>
    </location>
</feature>
<organism evidence="2 3">
    <name type="scientific">Magnetovibrio blakemorei</name>
    <dbReference type="NCBI Taxonomy" id="28181"/>
    <lineage>
        <taxon>Bacteria</taxon>
        <taxon>Pseudomonadati</taxon>
        <taxon>Pseudomonadota</taxon>
        <taxon>Alphaproteobacteria</taxon>
        <taxon>Rhodospirillales</taxon>
        <taxon>Magnetovibrionaceae</taxon>
        <taxon>Magnetovibrio</taxon>
    </lineage>
</organism>
<sequence>MQHNGPVQRRSVLPPELQGWNWGAFFLNWVWGLGNNTWIALLMFVPGVNIIMPFVLGAKGNAWAWANNDWQGVEHFKRTQRIWARVGVGVFFGVPLFFGLLFALIMASFTSSDPYHITVETLRYHPQLERSLGLPVEPSGWWTSGAIDLHNSEGIADLTFDIEGPKGSGTASAKLRKDEGLGWSLRQLNVLTEDGERIELVVTEGI</sequence>
<dbReference type="RefSeq" id="WP_069958831.1">
    <property type="nucleotide sequence ID" value="NZ_MCGG01000052.1"/>
</dbReference>
<evidence type="ECO:0000313" key="2">
    <source>
        <dbReference type="EMBL" id="OEJ65372.1"/>
    </source>
</evidence>
<dbReference type="Proteomes" id="UP000095347">
    <property type="component" value="Unassembled WGS sequence"/>
</dbReference>
<dbReference type="Pfam" id="PF08695">
    <property type="entry name" value="Coa1"/>
    <property type="match status" value="1"/>
</dbReference>
<accession>A0A1E5Q5Y3</accession>
<comment type="caution">
    <text evidence="2">The sequence shown here is derived from an EMBL/GenBank/DDBJ whole genome shotgun (WGS) entry which is preliminary data.</text>
</comment>
<protein>
    <recommendedName>
        <fullName evidence="4">Cytochrome oxidase complex assembly protein 1</fullName>
    </recommendedName>
</protein>
<evidence type="ECO:0000256" key="1">
    <source>
        <dbReference type="SAM" id="Phobius"/>
    </source>
</evidence>
<dbReference type="InterPro" id="IPR014807">
    <property type="entry name" value="Coa1"/>
</dbReference>
<keyword evidence="1" id="KW-0472">Membrane</keyword>